<sequence>MSSQRKFKMFQPSAADQRAALRVADMAMSPVDSPVHALQARLAAGEFPEPDVGHYPILVRVGLIVGGSAFLWAAIGVMLIQVI</sequence>
<evidence type="ECO:0000313" key="2">
    <source>
        <dbReference type="EMBL" id="MDO7844627.1"/>
    </source>
</evidence>
<dbReference type="RefSeq" id="WP_304563025.1">
    <property type="nucleotide sequence ID" value="NZ_JAUQSZ010000018.1"/>
</dbReference>
<accession>A0ABT9A786</accession>
<gene>
    <name evidence="2" type="ORF">Q5H94_20010</name>
</gene>
<organism evidence="2 3">
    <name type="scientific">Sphingomonas immobilis</name>
    <dbReference type="NCBI Taxonomy" id="3063997"/>
    <lineage>
        <taxon>Bacteria</taxon>
        <taxon>Pseudomonadati</taxon>
        <taxon>Pseudomonadota</taxon>
        <taxon>Alphaproteobacteria</taxon>
        <taxon>Sphingomonadales</taxon>
        <taxon>Sphingomonadaceae</taxon>
        <taxon>Sphingomonas</taxon>
    </lineage>
</organism>
<name>A0ABT9A786_9SPHN</name>
<comment type="caution">
    <text evidence="2">The sequence shown here is derived from an EMBL/GenBank/DDBJ whole genome shotgun (WGS) entry which is preliminary data.</text>
</comment>
<keyword evidence="1" id="KW-0812">Transmembrane</keyword>
<feature type="transmembrane region" description="Helical" evidence="1">
    <location>
        <begin position="57"/>
        <end position="80"/>
    </location>
</feature>
<reference evidence="2" key="1">
    <citation type="submission" date="2023-07" db="EMBL/GenBank/DDBJ databases">
        <authorList>
            <person name="Kim M.K."/>
        </authorList>
    </citation>
    <scope>NUCLEOTIDE SEQUENCE</scope>
    <source>
        <strain evidence="2">CA1-15</strain>
    </source>
</reference>
<protein>
    <submittedName>
        <fullName evidence="2">Uncharacterized protein</fullName>
    </submittedName>
</protein>
<keyword evidence="1" id="KW-1133">Transmembrane helix</keyword>
<dbReference type="Proteomes" id="UP001176468">
    <property type="component" value="Unassembled WGS sequence"/>
</dbReference>
<proteinExistence type="predicted"/>
<keyword evidence="1" id="KW-0472">Membrane</keyword>
<dbReference type="EMBL" id="JAUQSZ010000018">
    <property type="protein sequence ID" value="MDO7844627.1"/>
    <property type="molecule type" value="Genomic_DNA"/>
</dbReference>
<evidence type="ECO:0000313" key="3">
    <source>
        <dbReference type="Proteomes" id="UP001176468"/>
    </source>
</evidence>
<evidence type="ECO:0000256" key="1">
    <source>
        <dbReference type="SAM" id="Phobius"/>
    </source>
</evidence>
<keyword evidence="3" id="KW-1185">Reference proteome</keyword>